<dbReference type="Gene3D" id="3.40.190.10">
    <property type="entry name" value="Periplasmic binding protein-like II"/>
    <property type="match status" value="1"/>
</dbReference>
<reference evidence="2 3" key="1">
    <citation type="journal article" date="2013" name="Genome Announc.">
        <title>Draft Genome of the Marine Gammaproteobacterium Halomonas titanicae.</title>
        <authorList>
            <person name="Sanchez-Porro C."/>
            <person name="de la Haba R.R."/>
            <person name="Cruz-Hernandez N."/>
            <person name="Gonzalez J.M."/>
            <person name="Reyes-Guirao C."/>
            <person name="Navarro-Sampedro L."/>
            <person name="Carballo M."/>
            <person name="Ventosa A."/>
        </authorList>
    </citation>
    <scope>NUCLEOTIDE SEQUENCE [LARGE SCALE GENOMIC DNA]</scope>
    <source>
        <strain evidence="2 3">BH1</strain>
    </source>
</reference>
<organism evidence="2 3">
    <name type="scientific">Vreelandella titanicae BH1</name>
    <dbReference type="NCBI Taxonomy" id="1204738"/>
    <lineage>
        <taxon>Bacteria</taxon>
        <taxon>Pseudomonadati</taxon>
        <taxon>Pseudomonadota</taxon>
        <taxon>Gammaproteobacteria</taxon>
        <taxon>Oceanospirillales</taxon>
        <taxon>Halomonadaceae</taxon>
        <taxon>Vreelandella</taxon>
    </lineage>
</organism>
<evidence type="ECO:0000313" key="2">
    <source>
        <dbReference type="EMBL" id="ELY22764.1"/>
    </source>
</evidence>
<dbReference type="SUPFAM" id="SSF53850">
    <property type="entry name" value="Periplasmic binding protein-like II"/>
    <property type="match status" value="1"/>
</dbReference>
<gene>
    <name evidence="2" type="ORF">HALTITAN_0417</name>
</gene>
<protein>
    <submittedName>
        <fullName evidence="2">Bordetella uptake protein</fullName>
    </submittedName>
</protein>
<dbReference type="PATRIC" id="fig|1204738.3.peg.632"/>
<dbReference type="PIRSF" id="PIRSF017082">
    <property type="entry name" value="YflP"/>
    <property type="match status" value="1"/>
</dbReference>
<evidence type="ECO:0000256" key="1">
    <source>
        <dbReference type="ARBA" id="ARBA00006987"/>
    </source>
</evidence>
<proteinExistence type="inferred from homology"/>
<dbReference type="Pfam" id="PF03401">
    <property type="entry name" value="TctC"/>
    <property type="match status" value="1"/>
</dbReference>
<sequence>MLQQISYLSMLKALGSKMLLINPLHESYATTIAEISMKLTLSLAAATLLAASTAYAQSYPSEPVTLVVPYGPGGASDLAGRALAESAREYLGQPVTVVNQAGAGGMTGARDVTQADADGYTLLLARVGMALSPAVNENSSVDWDEYTFISPLEATPMILAVAEDSPYESVEDLLEGIENDPGAMSYAASGATAIDGFTVQSLLADAKMDPLTAATLIPYRGGGELATALLGGHVDFLAIAAASLMPHIESGDMRPLMVFSPERMEALPDVPTAEELGYELAGQVMGWSALYGPPDLPEEVMNTWAEVMEQVAEDEMWLSRADDRGSISTIGSVDMETYAKEQYEFYRTLAEQFGYLE</sequence>
<dbReference type="InterPro" id="IPR042100">
    <property type="entry name" value="Bug_dom1"/>
</dbReference>
<dbReference type="Gene3D" id="3.40.190.150">
    <property type="entry name" value="Bordetella uptake gene, domain 1"/>
    <property type="match status" value="1"/>
</dbReference>
<name>L9UD01_9GAMM</name>
<dbReference type="CDD" id="cd07012">
    <property type="entry name" value="PBP2_Bug_TTT"/>
    <property type="match status" value="1"/>
</dbReference>
<dbReference type="EMBL" id="AOPO01000001">
    <property type="protein sequence ID" value="ELY22764.1"/>
    <property type="molecule type" value="Genomic_DNA"/>
</dbReference>
<dbReference type="InterPro" id="IPR005064">
    <property type="entry name" value="BUG"/>
</dbReference>
<comment type="similarity">
    <text evidence="1">Belongs to the UPF0065 (bug) family.</text>
</comment>
<dbReference type="PANTHER" id="PTHR42928">
    <property type="entry name" value="TRICARBOXYLATE-BINDING PROTEIN"/>
    <property type="match status" value="1"/>
</dbReference>
<comment type="caution">
    <text evidence="2">The sequence shown here is derived from an EMBL/GenBank/DDBJ whole genome shotgun (WGS) entry which is preliminary data.</text>
</comment>
<evidence type="ECO:0000313" key="3">
    <source>
        <dbReference type="Proteomes" id="UP000011651"/>
    </source>
</evidence>
<dbReference type="Proteomes" id="UP000011651">
    <property type="component" value="Unassembled WGS sequence"/>
</dbReference>
<dbReference type="PANTHER" id="PTHR42928:SF5">
    <property type="entry name" value="BLR1237 PROTEIN"/>
    <property type="match status" value="1"/>
</dbReference>
<dbReference type="AlphaFoldDB" id="L9UD01"/>
<accession>L9UD01</accession>